<evidence type="ECO:0000256" key="2">
    <source>
        <dbReference type="SAM" id="SignalP"/>
    </source>
</evidence>
<dbReference type="EMBL" id="CDMZ01000474">
    <property type="protein sequence ID" value="CEM15072.1"/>
    <property type="molecule type" value="Genomic_DNA"/>
</dbReference>
<feature type="chain" id="PRO_5005189483" evidence="2">
    <location>
        <begin position="21"/>
        <end position="209"/>
    </location>
</feature>
<name>A0A0G4FMK8_9ALVE</name>
<dbReference type="VEuPathDB" id="CryptoDB:Cvel_3510"/>
<feature type="signal peptide" evidence="2">
    <location>
        <begin position="1"/>
        <end position="20"/>
    </location>
</feature>
<accession>A0A0G4FMK8</accession>
<sequence length="209" mass="23344">MMARSAVLLFCVMVAQQVAGQWVFIASYCTHPTPNLCTDDQKLNYIHAYEPNPRATLSAYHQCYDFQSERNGVTLQARLNVLGFLMLSVHFKVTVSGEPQPFDVKARFNVGGHQDLSLPNGSSISTFAESGSKVGGALGTEHWYSVDNVMPIHTEIQECPKGFNFFGREKVRTDSEEEEEYASEEVASSGEAEEDRRKTNSEKDLEVHV</sequence>
<feature type="region of interest" description="Disordered" evidence="1">
    <location>
        <begin position="173"/>
        <end position="209"/>
    </location>
</feature>
<dbReference type="AlphaFoldDB" id="A0A0G4FMK8"/>
<feature type="compositionally biased region" description="Basic and acidic residues" evidence="1">
    <location>
        <begin position="194"/>
        <end position="209"/>
    </location>
</feature>
<reference evidence="3" key="1">
    <citation type="submission" date="2014-11" db="EMBL/GenBank/DDBJ databases">
        <authorList>
            <person name="Otto D Thomas"/>
            <person name="Naeem Raeece"/>
        </authorList>
    </citation>
    <scope>NUCLEOTIDE SEQUENCE</scope>
</reference>
<organism evidence="3">
    <name type="scientific">Chromera velia CCMP2878</name>
    <dbReference type="NCBI Taxonomy" id="1169474"/>
    <lineage>
        <taxon>Eukaryota</taxon>
        <taxon>Sar</taxon>
        <taxon>Alveolata</taxon>
        <taxon>Colpodellida</taxon>
        <taxon>Chromeraceae</taxon>
        <taxon>Chromera</taxon>
    </lineage>
</organism>
<keyword evidence="2" id="KW-0732">Signal</keyword>
<proteinExistence type="predicted"/>
<evidence type="ECO:0000256" key="1">
    <source>
        <dbReference type="SAM" id="MobiDB-lite"/>
    </source>
</evidence>
<evidence type="ECO:0000313" key="3">
    <source>
        <dbReference type="EMBL" id="CEM15072.1"/>
    </source>
</evidence>
<protein>
    <submittedName>
        <fullName evidence="3">Uncharacterized protein</fullName>
    </submittedName>
</protein>
<gene>
    <name evidence="3" type="ORF">Cvel_3510</name>
</gene>